<feature type="compositionally biased region" description="Basic and acidic residues" evidence="1">
    <location>
        <begin position="1"/>
        <end position="18"/>
    </location>
</feature>
<dbReference type="SUPFAM" id="SSF55021">
    <property type="entry name" value="ACT-like"/>
    <property type="match status" value="2"/>
</dbReference>
<keyword evidence="5" id="KW-1185">Reference proteome</keyword>
<evidence type="ECO:0000313" key="4">
    <source>
        <dbReference type="EMBL" id="SDM02257.1"/>
    </source>
</evidence>
<dbReference type="EMBL" id="FNHI01000003">
    <property type="protein sequence ID" value="SDM02257.1"/>
    <property type="molecule type" value="Genomic_DNA"/>
</dbReference>
<dbReference type="InterPro" id="IPR018717">
    <property type="entry name" value="DUF2241"/>
</dbReference>
<dbReference type="InterPro" id="IPR027795">
    <property type="entry name" value="CASTOR_ACT_dom"/>
</dbReference>
<dbReference type="AlphaFoldDB" id="A0A1G9PVI7"/>
<protein>
    <submittedName>
        <fullName evidence="4">Uncharacterized protein</fullName>
    </submittedName>
</protein>
<dbReference type="Proteomes" id="UP000199063">
    <property type="component" value="Unassembled WGS sequence"/>
</dbReference>
<dbReference type="STRING" id="1196353.SAMN05444921_10367"/>
<dbReference type="InterPro" id="IPR045865">
    <property type="entry name" value="ACT-like_dom_sf"/>
</dbReference>
<dbReference type="Gene3D" id="3.30.2130.10">
    <property type="entry name" value="VC0802-like"/>
    <property type="match status" value="1"/>
</dbReference>
<evidence type="ECO:0000256" key="1">
    <source>
        <dbReference type="SAM" id="MobiDB-lite"/>
    </source>
</evidence>
<dbReference type="PANTHER" id="PTHR39199:SF1">
    <property type="entry name" value="BLR5128 PROTEIN"/>
    <property type="match status" value="1"/>
</dbReference>
<evidence type="ECO:0000313" key="5">
    <source>
        <dbReference type="Proteomes" id="UP000199063"/>
    </source>
</evidence>
<accession>A0A1G9PVI7</accession>
<evidence type="ECO:0000259" key="3">
    <source>
        <dbReference type="Pfam" id="PF13840"/>
    </source>
</evidence>
<gene>
    <name evidence="4" type="ORF">SAMN05444921_10367</name>
</gene>
<feature type="region of interest" description="Disordered" evidence="1">
    <location>
        <begin position="1"/>
        <end position="21"/>
    </location>
</feature>
<reference evidence="5" key="1">
    <citation type="submission" date="2016-10" db="EMBL/GenBank/DDBJ databases">
        <authorList>
            <person name="Varghese N."/>
            <person name="Submissions S."/>
        </authorList>
    </citation>
    <scope>NUCLEOTIDE SEQUENCE [LARGE SCALE GENOMIC DNA]</scope>
    <source>
        <strain evidence="5">CGMCC 4.7042</strain>
    </source>
</reference>
<sequence length="182" mass="19303">MRDGPPLRAHSFDSKGDPPESPCILACSGGGKRSCRPSAGPLRTRPKLRIMTPERDLGRLLTGMRPELNPGRYVFTTVTGAPPSGLAPVVTVAEDEGLTLVLRREEADAAGLGYDYVAGWITLRVHSALDAVGLTAAVATALADAGISCNVVAGHHHDHLFVPHERADQAVTLLQELTRRTG</sequence>
<feature type="domain" description="CASTOR ACT" evidence="3">
    <location>
        <begin position="119"/>
        <end position="176"/>
    </location>
</feature>
<feature type="domain" description="DUF2241" evidence="2">
    <location>
        <begin position="53"/>
        <end position="118"/>
    </location>
</feature>
<dbReference type="Pfam" id="PF10000">
    <property type="entry name" value="ACT_3"/>
    <property type="match status" value="1"/>
</dbReference>
<organism evidence="4 5">
    <name type="scientific">Streptomyces wuyuanensis</name>
    <dbReference type="NCBI Taxonomy" id="1196353"/>
    <lineage>
        <taxon>Bacteria</taxon>
        <taxon>Bacillati</taxon>
        <taxon>Actinomycetota</taxon>
        <taxon>Actinomycetes</taxon>
        <taxon>Kitasatosporales</taxon>
        <taxon>Streptomycetaceae</taxon>
        <taxon>Streptomyces</taxon>
    </lineage>
</organism>
<evidence type="ECO:0000259" key="2">
    <source>
        <dbReference type="Pfam" id="PF10000"/>
    </source>
</evidence>
<dbReference type="Pfam" id="PF13840">
    <property type="entry name" value="ACT_7"/>
    <property type="match status" value="1"/>
</dbReference>
<name>A0A1G9PVI7_9ACTN</name>
<proteinExistence type="predicted"/>
<dbReference type="PANTHER" id="PTHR39199">
    <property type="entry name" value="BLR5128 PROTEIN"/>
    <property type="match status" value="1"/>
</dbReference>